<organism evidence="2">
    <name type="scientific">Cacopsylla melanoneura</name>
    <dbReference type="NCBI Taxonomy" id="428564"/>
    <lineage>
        <taxon>Eukaryota</taxon>
        <taxon>Metazoa</taxon>
        <taxon>Ecdysozoa</taxon>
        <taxon>Arthropoda</taxon>
        <taxon>Hexapoda</taxon>
        <taxon>Insecta</taxon>
        <taxon>Pterygota</taxon>
        <taxon>Neoptera</taxon>
        <taxon>Paraneoptera</taxon>
        <taxon>Hemiptera</taxon>
        <taxon>Sternorrhyncha</taxon>
        <taxon>Psylloidea</taxon>
        <taxon>Psyllidae</taxon>
        <taxon>Psyllinae</taxon>
        <taxon>Cacopsylla</taxon>
    </lineage>
</organism>
<feature type="compositionally biased region" description="Gly residues" evidence="1">
    <location>
        <begin position="1"/>
        <end position="17"/>
    </location>
</feature>
<protein>
    <submittedName>
        <fullName evidence="2">Uncharacterized protein</fullName>
    </submittedName>
</protein>
<feature type="region of interest" description="Disordered" evidence="1">
    <location>
        <begin position="1"/>
        <end position="47"/>
    </location>
</feature>
<reference evidence="2" key="1">
    <citation type="submission" date="2021-05" db="EMBL/GenBank/DDBJ databases">
        <authorList>
            <person name="Alioto T."/>
            <person name="Alioto T."/>
            <person name="Gomez Garrido J."/>
        </authorList>
    </citation>
    <scope>NUCLEOTIDE SEQUENCE</scope>
</reference>
<evidence type="ECO:0000313" key="2">
    <source>
        <dbReference type="EMBL" id="CAG6684764.1"/>
    </source>
</evidence>
<dbReference type="EMBL" id="HBUF01269100">
    <property type="protein sequence ID" value="CAG6684765.1"/>
    <property type="molecule type" value="Transcribed_RNA"/>
</dbReference>
<evidence type="ECO:0000256" key="1">
    <source>
        <dbReference type="SAM" id="MobiDB-lite"/>
    </source>
</evidence>
<accession>A0A8D8TE81</accession>
<feature type="compositionally biased region" description="Basic and acidic residues" evidence="1">
    <location>
        <begin position="37"/>
        <end position="47"/>
    </location>
</feature>
<sequence length="100" mass="10931">MRGGGVGGVKGEGGGEVFGTSPPHAPPPHRHNHTPHHMKEVGEGVEVSRNHRSCSHLHNCLLHCGLLHSSLPHLHSLFLPNFLLHHILHDHTLHLPLLSQ</sequence>
<feature type="compositionally biased region" description="Basic residues" evidence="1">
    <location>
        <begin position="27"/>
        <end position="36"/>
    </location>
</feature>
<name>A0A8D8TE81_9HEMI</name>
<proteinExistence type="predicted"/>
<dbReference type="AlphaFoldDB" id="A0A8D8TE81"/>
<dbReference type="EMBL" id="HBUF01269099">
    <property type="protein sequence ID" value="CAG6684764.1"/>
    <property type="molecule type" value="Transcribed_RNA"/>
</dbReference>